<evidence type="ECO:0000313" key="2">
    <source>
        <dbReference type="Proteomes" id="UP000587608"/>
    </source>
</evidence>
<dbReference type="AlphaFoldDB" id="A0A7W2DZQ9"/>
<dbReference type="EMBL" id="JACERG010000022">
    <property type="protein sequence ID" value="MBA5226010.1"/>
    <property type="molecule type" value="Genomic_DNA"/>
</dbReference>
<protein>
    <submittedName>
        <fullName evidence="1">Uncharacterized protein</fullName>
    </submittedName>
</protein>
<dbReference type="GeneID" id="96785568"/>
<organism evidence="1 2">
    <name type="scientific">Streptomyces griseoaurantiacus</name>
    <dbReference type="NCBI Taxonomy" id="68213"/>
    <lineage>
        <taxon>Bacteria</taxon>
        <taxon>Bacillati</taxon>
        <taxon>Actinomycetota</taxon>
        <taxon>Actinomycetes</taxon>
        <taxon>Kitasatosporales</taxon>
        <taxon>Streptomycetaceae</taxon>
        <taxon>Streptomyces</taxon>
        <taxon>Streptomyces aurantiacus group</taxon>
    </lineage>
</organism>
<comment type="caution">
    <text evidence="1">The sequence shown here is derived from an EMBL/GenBank/DDBJ whole genome shotgun (WGS) entry which is preliminary data.</text>
</comment>
<evidence type="ECO:0000313" key="1">
    <source>
        <dbReference type="EMBL" id="MBA5226010.1"/>
    </source>
</evidence>
<accession>A0A7W2DZQ9</accession>
<proteinExistence type="predicted"/>
<name>A0A7W2DZQ9_9ACTN</name>
<dbReference type="Proteomes" id="UP000587608">
    <property type="component" value="Unassembled WGS sequence"/>
</dbReference>
<sequence length="261" mass="29041">MQPPKCVRDGRCATVVARLRGIDWVDAAAAYEHADSRALLMREYLRRTAEWAEALGDREGWPFFDLAERVAPGVALAPEVEAALDEVLVEVSPASLRQACRAAVRWAALREAGTELPSGPSEDPYEPLLLMCERGGGYFIEQFIDLNGVMVPLGTVDSNLSTPPFPTLAPSTLDALDGEGAVTYYAKIDEGHPRERPRGLVRRRTDEDETFDEAFTRNLRWEPTEYLRLYDLGHNEIDHVEITAAEAARFIEDAVRRLSAA</sequence>
<gene>
    <name evidence="1" type="ORF">H1X69_32080</name>
</gene>
<reference evidence="1 2" key="1">
    <citation type="submission" date="2020-07" db="EMBL/GenBank/DDBJ databases">
        <title>Differential regulation of undecylprodigiosin biosynthesis in the yeast-scavenging Streptomyces strain MBK6.</title>
        <authorList>
            <person name="Baral B."/>
            <person name="Siitonen V."/>
            <person name="Laughlin M."/>
            <person name="Yamada K."/>
            <person name="Ilomaeki M."/>
            <person name="Metsae-Ketelae M."/>
            <person name="Niemi J."/>
        </authorList>
    </citation>
    <scope>NUCLEOTIDE SEQUENCE [LARGE SCALE GENOMIC DNA]</scope>
    <source>
        <strain evidence="1 2">MBK6</strain>
    </source>
</reference>
<dbReference type="RefSeq" id="WP_191854899.1">
    <property type="nucleotide sequence ID" value="NZ_CP108326.1"/>
</dbReference>